<protein>
    <submittedName>
        <fullName evidence="1">Uncharacterized protein</fullName>
    </submittedName>
</protein>
<evidence type="ECO:0000313" key="2">
    <source>
        <dbReference type="Proteomes" id="UP001500840"/>
    </source>
</evidence>
<evidence type="ECO:0000313" key="1">
    <source>
        <dbReference type="EMBL" id="GAA4451598.1"/>
    </source>
</evidence>
<reference evidence="2" key="1">
    <citation type="journal article" date="2019" name="Int. J. Syst. Evol. Microbiol.">
        <title>The Global Catalogue of Microorganisms (GCM) 10K type strain sequencing project: providing services to taxonomists for standard genome sequencing and annotation.</title>
        <authorList>
            <consortium name="The Broad Institute Genomics Platform"/>
            <consortium name="The Broad Institute Genome Sequencing Center for Infectious Disease"/>
            <person name="Wu L."/>
            <person name="Ma J."/>
        </authorList>
    </citation>
    <scope>NUCLEOTIDE SEQUENCE [LARGE SCALE GENOMIC DNA]</scope>
    <source>
        <strain evidence="2">JCM 17759</strain>
    </source>
</reference>
<comment type="caution">
    <text evidence="1">The sequence shown here is derived from an EMBL/GenBank/DDBJ whole genome shotgun (WGS) entry which is preliminary data.</text>
</comment>
<accession>A0ABP8MK36</accession>
<sequence>MGGTAASAWAPTALALVLLVGCTPDTAVKTSHFEHDHVVAEHWPADLADVAVKLRERLAIENASESTLHEIEELISWTAEVAADTNLAEADWLPLYNASESLAANLRAAKGALTNENRKQIESLCDLVDEAVNKIPPQLNRLAKDQS</sequence>
<name>A0ABP8MK36_9BACT</name>
<dbReference type="EMBL" id="BAABGA010000024">
    <property type="protein sequence ID" value="GAA4451598.1"/>
    <property type="molecule type" value="Genomic_DNA"/>
</dbReference>
<dbReference type="Proteomes" id="UP001500840">
    <property type="component" value="Unassembled WGS sequence"/>
</dbReference>
<organism evidence="1 2">
    <name type="scientific">Novipirellula rosea</name>
    <dbReference type="NCBI Taxonomy" id="1031540"/>
    <lineage>
        <taxon>Bacteria</taxon>
        <taxon>Pseudomonadati</taxon>
        <taxon>Planctomycetota</taxon>
        <taxon>Planctomycetia</taxon>
        <taxon>Pirellulales</taxon>
        <taxon>Pirellulaceae</taxon>
        <taxon>Novipirellula</taxon>
    </lineage>
</organism>
<gene>
    <name evidence="1" type="ORF">GCM10023156_19800</name>
</gene>
<proteinExistence type="predicted"/>
<keyword evidence="2" id="KW-1185">Reference proteome</keyword>